<reference evidence="1" key="1">
    <citation type="submission" date="2023-04" db="EMBL/GenBank/DDBJ databases">
        <title>Draft Genome sequencing of Naganishia species isolated from polar environments using Oxford Nanopore Technology.</title>
        <authorList>
            <person name="Leo P."/>
            <person name="Venkateswaran K."/>
        </authorList>
    </citation>
    <scope>NUCLEOTIDE SEQUENCE</scope>
    <source>
        <strain evidence="1">DBVPG 5303</strain>
    </source>
</reference>
<gene>
    <name evidence="1" type="ORF">QFC24_002025</name>
</gene>
<organism evidence="1 2">
    <name type="scientific">Naganishia onofrii</name>
    <dbReference type="NCBI Taxonomy" id="1851511"/>
    <lineage>
        <taxon>Eukaryota</taxon>
        <taxon>Fungi</taxon>
        <taxon>Dikarya</taxon>
        <taxon>Basidiomycota</taxon>
        <taxon>Agaricomycotina</taxon>
        <taxon>Tremellomycetes</taxon>
        <taxon>Filobasidiales</taxon>
        <taxon>Filobasidiaceae</taxon>
        <taxon>Naganishia</taxon>
    </lineage>
</organism>
<accession>A0ACC2XQL7</accession>
<sequence length="111" mass="12735">MNDSKPLSAVEMDTEKDLESEKHGRHGFVEEPVVSVIEIDPEMERRVKRKIDTVILPIFGLIFMFQYLDKIALSYAVIFGMKTDLNLQGQDYSWCNSIFCELKATPSEFAV</sequence>
<name>A0ACC2XQL7_9TREE</name>
<evidence type="ECO:0000313" key="2">
    <source>
        <dbReference type="Proteomes" id="UP001234202"/>
    </source>
</evidence>
<keyword evidence="2" id="KW-1185">Reference proteome</keyword>
<protein>
    <submittedName>
        <fullName evidence="1">Uncharacterized protein</fullName>
    </submittedName>
</protein>
<dbReference type="EMBL" id="JASBWV010000005">
    <property type="protein sequence ID" value="KAJ9126293.1"/>
    <property type="molecule type" value="Genomic_DNA"/>
</dbReference>
<evidence type="ECO:0000313" key="1">
    <source>
        <dbReference type="EMBL" id="KAJ9126293.1"/>
    </source>
</evidence>
<comment type="caution">
    <text evidence="1">The sequence shown here is derived from an EMBL/GenBank/DDBJ whole genome shotgun (WGS) entry which is preliminary data.</text>
</comment>
<dbReference type="Proteomes" id="UP001234202">
    <property type="component" value="Unassembled WGS sequence"/>
</dbReference>
<proteinExistence type="predicted"/>